<sequence>MAAEPTARLFLAVWPDAAAREALVDWQRRWQWPRGARLTAPDRLHLTLHFIGQVPTARIAAVADGLAVAFEPFEPGFSRPALWRGGLALAMPETVPQALTALHGRLAEALQALALPVERRPYKPHLTLARDAEGAVPPAEPLACRWTAEACTLVQSAGGYRTLRRYPAR</sequence>
<comment type="function">
    <text evidence="2">Hydrolyzes RNA 2',3'-cyclic phosphodiester to an RNA 2'-phosphomonoester.</text>
</comment>
<protein>
    <recommendedName>
        <fullName evidence="2">RNA 2',3'-cyclic phosphodiesterase</fullName>
        <shortName evidence="2">RNA 2',3'-CPDase</shortName>
        <ecNumber evidence="2">3.1.4.58</ecNumber>
    </recommendedName>
</protein>
<evidence type="ECO:0000256" key="1">
    <source>
        <dbReference type="ARBA" id="ARBA00022801"/>
    </source>
</evidence>
<keyword evidence="1 2" id="KW-0378">Hydrolase</keyword>
<gene>
    <name evidence="3" type="primary">ligT</name>
    <name evidence="3" type="ordered locus">RGE_00240</name>
</gene>
<dbReference type="PANTHER" id="PTHR35561">
    <property type="entry name" value="RNA 2',3'-CYCLIC PHOSPHODIESTERASE"/>
    <property type="match status" value="1"/>
</dbReference>
<dbReference type="EMBL" id="AP012320">
    <property type="protein sequence ID" value="BAL93369.1"/>
    <property type="molecule type" value="Genomic_DNA"/>
</dbReference>
<dbReference type="KEGG" id="rge:RGE_00240"/>
<reference evidence="3 4" key="1">
    <citation type="journal article" date="2012" name="J. Bacteriol.">
        <title>Complete genome sequence of phototrophic betaproteobacterium Rubrivivax gelatinosus IL144.</title>
        <authorList>
            <person name="Nagashima S."/>
            <person name="Kamimura A."/>
            <person name="Shimizu T."/>
            <person name="Nakamura-isaki S."/>
            <person name="Aono E."/>
            <person name="Sakamoto K."/>
            <person name="Ichikawa N."/>
            <person name="Nakazawa H."/>
            <person name="Sekine M."/>
            <person name="Yamazaki S."/>
            <person name="Fujita N."/>
            <person name="Shimada K."/>
            <person name="Hanada S."/>
            <person name="Nagashima K.V.P."/>
        </authorList>
    </citation>
    <scope>NUCLEOTIDE SEQUENCE [LARGE SCALE GENOMIC DNA]</scope>
    <source>
        <strain evidence="4">NBRC 100245 / IL144</strain>
    </source>
</reference>
<dbReference type="NCBIfam" id="TIGR02258">
    <property type="entry name" value="2_5_ligase"/>
    <property type="match status" value="1"/>
</dbReference>
<dbReference type="eggNOG" id="COG1514">
    <property type="taxonomic scope" value="Bacteria"/>
</dbReference>
<dbReference type="HAMAP" id="MF_01940">
    <property type="entry name" value="RNA_CPDase"/>
    <property type="match status" value="1"/>
</dbReference>
<keyword evidence="3" id="KW-0436">Ligase</keyword>
<dbReference type="GO" id="GO:0016874">
    <property type="term" value="F:ligase activity"/>
    <property type="evidence" value="ECO:0007669"/>
    <property type="project" value="UniProtKB-KW"/>
</dbReference>
<evidence type="ECO:0000313" key="3">
    <source>
        <dbReference type="EMBL" id="BAL93369.1"/>
    </source>
</evidence>
<organism evidence="3 4">
    <name type="scientific">Rubrivivax gelatinosus (strain NBRC 100245 / IL144)</name>
    <dbReference type="NCBI Taxonomy" id="983917"/>
    <lineage>
        <taxon>Bacteria</taxon>
        <taxon>Pseudomonadati</taxon>
        <taxon>Pseudomonadota</taxon>
        <taxon>Betaproteobacteria</taxon>
        <taxon>Burkholderiales</taxon>
        <taxon>Sphaerotilaceae</taxon>
        <taxon>Rubrivivax</taxon>
    </lineage>
</organism>
<evidence type="ECO:0000313" key="4">
    <source>
        <dbReference type="Proteomes" id="UP000007883"/>
    </source>
</evidence>
<dbReference type="EC" id="3.1.4.58" evidence="2"/>
<dbReference type="GO" id="GO:0004113">
    <property type="term" value="F:2',3'-cyclic-nucleotide 3'-phosphodiesterase activity"/>
    <property type="evidence" value="ECO:0007669"/>
    <property type="project" value="InterPro"/>
</dbReference>
<dbReference type="Pfam" id="PF13563">
    <property type="entry name" value="2_5_RNA_ligase2"/>
    <property type="match status" value="1"/>
</dbReference>
<keyword evidence="4" id="KW-1185">Reference proteome</keyword>
<feature type="short sequence motif" description="HXTX 2" evidence="2">
    <location>
        <begin position="125"/>
        <end position="128"/>
    </location>
</feature>
<comment type="similarity">
    <text evidence="2">Belongs to the 2H phosphoesterase superfamily. ThpR family.</text>
</comment>
<comment type="catalytic activity">
    <reaction evidence="2">
        <text>a 3'-end 2',3'-cyclophospho-ribonucleotide-RNA + H2O = a 3'-end 2'-phospho-ribonucleotide-RNA + H(+)</text>
        <dbReference type="Rhea" id="RHEA:11828"/>
        <dbReference type="Rhea" id="RHEA-COMP:10464"/>
        <dbReference type="Rhea" id="RHEA-COMP:17353"/>
        <dbReference type="ChEBI" id="CHEBI:15377"/>
        <dbReference type="ChEBI" id="CHEBI:15378"/>
        <dbReference type="ChEBI" id="CHEBI:83064"/>
        <dbReference type="ChEBI" id="CHEBI:173113"/>
        <dbReference type="EC" id="3.1.4.58"/>
    </reaction>
</comment>
<dbReference type="InterPro" id="IPR009097">
    <property type="entry name" value="Cyclic_Pdiesterase"/>
</dbReference>
<feature type="active site" description="Proton donor" evidence="2">
    <location>
        <position position="45"/>
    </location>
</feature>
<accession>I0HK32</accession>
<dbReference type="RefSeq" id="WP_014426262.1">
    <property type="nucleotide sequence ID" value="NC_017075.1"/>
</dbReference>
<name>I0HK32_RUBGI</name>
<evidence type="ECO:0000256" key="2">
    <source>
        <dbReference type="HAMAP-Rule" id="MF_01940"/>
    </source>
</evidence>
<dbReference type="SUPFAM" id="SSF55144">
    <property type="entry name" value="LigT-like"/>
    <property type="match status" value="1"/>
</dbReference>
<dbReference type="InterPro" id="IPR004175">
    <property type="entry name" value="RNA_CPDase"/>
</dbReference>
<dbReference type="PATRIC" id="fig|983917.3.peg.19"/>
<dbReference type="AlphaFoldDB" id="I0HK32"/>
<dbReference type="Proteomes" id="UP000007883">
    <property type="component" value="Chromosome"/>
</dbReference>
<proteinExistence type="inferred from homology"/>
<dbReference type="GO" id="GO:0008664">
    <property type="term" value="F:RNA 2',3'-cyclic 3'-phosphodiesterase activity"/>
    <property type="evidence" value="ECO:0007669"/>
    <property type="project" value="UniProtKB-EC"/>
</dbReference>
<feature type="short sequence motif" description="HXTX 1" evidence="2">
    <location>
        <begin position="45"/>
        <end position="48"/>
    </location>
</feature>
<dbReference type="PANTHER" id="PTHR35561:SF1">
    <property type="entry name" value="RNA 2',3'-CYCLIC PHOSPHODIESTERASE"/>
    <property type="match status" value="1"/>
</dbReference>
<dbReference type="STRING" id="983917.RGE_00240"/>
<feature type="active site" description="Proton acceptor" evidence="2">
    <location>
        <position position="125"/>
    </location>
</feature>
<dbReference type="Gene3D" id="3.90.1140.10">
    <property type="entry name" value="Cyclic phosphodiesterase"/>
    <property type="match status" value="1"/>
</dbReference>
<dbReference type="HOGENOM" id="CLU_081251_2_1_4"/>